<dbReference type="AlphaFoldDB" id="A0A976QS01"/>
<dbReference type="Proteomes" id="UP000244803">
    <property type="component" value="Chromosome 3"/>
</dbReference>
<gene>
    <name evidence="2" type="ORF">MACJ_002004</name>
</gene>
<evidence type="ECO:0000256" key="1">
    <source>
        <dbReference type="SAM" id="SignalP"/>
    </source>
</evidence>
<dbReference type="EMBL" id="CP056066">
    <property type="protein sequence ID" value="UKJ88758.1"/>
    <property type="molecule type" value="Genomic_DNA"/>
</dbReference>
<feature type="signal peptide" evidence="1">
    <location>
        <begin position="1"/>
        <end position="16"/>
    </location>
</feature>
<proteinExistence type="predicted"/>
<reference evidence="2" key="1">
    <citation type="submission" date="2022-07" db="EMBL/GenBank/DDBJ databases">
        <title>Evaluation of T. orientalis genome assembly methods using nanopore sequencing and analysis of variation between genomes.</title>
        <authorList>
            <person name="Yam J."/>
            <person name="Micallef M.L."/>
            <person name="Liu M."/>
            <person name="Djordjevic S.P."/>
            <person name="Bogema D.R."/>
            <person name="Jenkins C."/>
        </authorList>
    </citation>
    <scope>NUCLEOTIDE SEQUENCE</scope>
    <source>
        <strain evidence="2">Fish Creek</strain>
    </source>
</reference>
<protein>
    <submittedName>
        <fullName evidence="2">Uncharacterized protein</fullName>
    </submittedName>
</protein>
<dbReference type="OrthoDB" id="10396085at2759"/>
<feature type="chain" id="PRO_5037156911" evidence="1">
    <location>
        <begin position="17"/>
        <end position="210"/>
    </location>
</feature>
<organism evidence="2 3">
    <name type="scientific">Theileria orientalis</name>
    <dbReference type="NCBI Taxonomy" id="68886"/>
    <lineage>
        <taxon>Eukaryota</taxon>
        <taxon>Sar</taxon>
        <taxon>Alveolata</taxon>
        <taxon>Apicomplexa</taxon>
        <taxon>Aconoidasida</taxon>
        <taxon>Piroplasmida</taxon>
        <taxon>Theileriidae</taxon>
        <taxon>Theileria</taxon>
    </lineage>
</organism>
<sequence length="210" mass="25136">MKLTFILVLLIARSFQNELVLPMNHCDLNLNLARDCIFIKTEGTDSSNQESKDERAVYEYVKGGLIRRVIFREIEIFNDEEEHDPLFRRLVRHEHYENSDIIVIDSMSDVFRNERAFYFTNGKIYNLMEVENALEESLKHCNRPISDFVRKLVYLRMPKILNLENYNGLGLIRNEFRLMDQRDNFEEHIKFHFNCVLQLIELKIESIQDQ</sequence>
<name>A0A976QS01_THEOR</name>
<evidence type="ECO:0000313" key="3">
    <source>
        <dbReference type="Proteomes" id="UP000244803"/>
    </source>
</evidence>
<evidence type="ECO:0000313" key="2">
    <source>
        <dbReference type="EMBL" id="UKJ88758.1"/>
    </source>
</evidence>
<keyword evidence="1" id="KW-0732">Signal</keyword>
<accession>A0A976QS01</accession>